<dbReference type="EMBL" id="JADGKB010000165">
    <property type="protein sequence ID" value="KAJ3251829.1"/>
    <property type="molecule type" value="Genomic_DNA"/>
</dbReference>
<proteinExistence type="predicted"/>
<keyword evidence="3" id="KW-1185">Reference proteome</keyword>
<evidence type="ECO:0000313" key="2">
    <source>
        <dbReference type="EMBL" id="KAJ3251829.1"/>
    </source>
</evidence>
<gene>
    <name evidence="2" type="ORF">HK103_002039</name>
</gene>
<evidence type="ECO:0000256" key="1">
    <source>
        <dbReference type="SAM" id="Phobius"/>
    </source>
</evidence>
<feature type="transmembrane region" description="Helical" evidence="1">
    <location>
        <begin position="94"/>
        <end position="112"/>
    </location>
</feature>
<keyword evidence="1" id="KW-0812">Transmembrane</keyword>
<sequence length="248" mass="28498">MHDYQTIVTCIFRSIKKKTGAGVVTVVYLYNYSIDRSMEFTRATRLAGNRMGTIYLYNILQCLCDMATAHFYAKVHDIDSRYLAINYTTRHSNLYKTFTVTMMVIVFTIRMARTVLVMIENSGTAFFPQASTLQVITLVPIFVVRMSFDIAASYKLLQQYNSSVEKSPSKLCVFYQIGYSLFMEIVLTFFSIVVAVLEAENYTGDNVAFMDWIMISWAIGGLLEQSHILKALFDDNQYFIPLNMEEQN</sequence>
<organism evidence="2 3">
    <name type="scientific">Boothiomyces macroporosus</name>
    <dbReference type="NCBI Taxonomy" id="261099"/>
    <lineage>
        <taxon>Eukaryota</taxon>
        <taxon>Fungi</taxon>
        <taxon>Fungi incertae sedis</taxon>
        <taxon>Chytridiomycota</taxon>
        <taxon>Chytridiomycota incertae sedis</taxon>
        <taxon>Chytridiomycetes</taxon>
        <taxon>Rhizophydiales</taxon>
        <taxon>Terramycetaceae</taxon>
        <taxon>Boothiomyces</taxon>
    </lineage>
</organism>
<comment type="caution">
    <text evidence="2">The sequence shown here is derived from an EMBL/GenBank/DDBJ whole genome shotgun (WGS) entry which is preliminary data.</text>
</comment>
<name>A0AAD5UDJ6_9FUNG</name>
<evidence type="ECO:0000313" key="3">
    <source>
        <dbReference type="Proteomes" id="UP001210925"/>
    </source>
</evidence>
<dbReference type="AlphaFoldDB" id="A0AAD5UDJ6"/>
<accession>A0AAD5UDJ6</accession>
<feature type="transmembrane region" description="Helical" evidence="1">
    <location>
        <begin position="173"/>
        <end position="195"/>
    </location>
</feature>
<feature type="transmembrane region" description="Helical" evidence="1">
    <location>
        <begin position="54"/>
        <end position="73"/>
    </location>
</feature>
<protein>
    <submittedName>
        <fullName evidence="2">Uncharacterized protein</fullName>
    </submittedName>
</protein>
<feature type="transmembrane region" description="Helical" evidence="1">
    <location>
        <begin position="132"/>
        <end position="152"/>
    </location>
</feature>
<feature type="transmembrane region" description="Helical" evidence="1">
    <location>
        <begin position="207"/>
        <end position="223"/>
    </location>
</feature>
<reference evidence="2" key="1">
    <citation type="submission" date="2020-05" db="EMBL/GenBank/DDBJ databases">
        <title>Phylogenomic resolution of chytrid fungi.</title>
        <authorList>
            <person name="Stajich J.E."/>
            <person name="Amses K."/>
            <person name="Simmons R."/>
            <person name="Seto K."/>
            <person name="Myers J."/>
            <person name="Bonds A."/>
            <person name="Quandt C.A."/>
            <person name="Barry K."/>
            <person name="Liu P."/>
            <person name="Grigoriev I."/>
            <person name="Longcore J.E."/>
            <person name="James T.Y."/>
        </authorList>
    </citation>
    <scope>NUCLEOTIDE SEQUENCE</scope>
    <source>
        <strain evidence="2">PLAUS21</strain>
    </source>
</reference>
<keyword evidence="1" id="KW-0472">Membrane</keyword>
<keyword evidence="1" id="KW-1133">Transmembrane helix</keyword>
<dbReference type="Proteomes" id="UP001210925">
    <property type="component" value="Unassembled WGS sequence"/>
</dbReference>